<accession>A0A2S2R7P2</accession>
<evidence type="ECO:0000313" key="3">
    <source>
        <dbReference type="EMBL" id="MBY85372.1"/>
    </source>
</evidence>
<evidence type="ECO:0000256" key="2">
    <source>
        <dbReference type="SAM" id="SignalP"/>
    </source>
</evidence>
<feature type="chain" id="PRO_5044579392" evidence="2">
    <location>
        <begin position="26"/>
        <end position="138"/>
    </location>
</feature>
<keyword evidence="2" id="KW-0732">Signal</keyword>
<dbReference type="OrthoDB" id="6627539at2759"/>
<protein>
    <submittedName>
        <fullName evidence="5">Uncharacterized protein LOC112691271</fullName>
    </submittedName>
</protein>
<feature type="signal peptide" evidence="2">
    <location>
        <begin position="1"/>
        <end position="25"/>
    </location>
</feature>
<evidence type="ECO:0000313" key="5">
    <source>
        <dbReference type="RefSeq" id="XP_025421217.1"/>
    </source>
</evidence>
<organism evidence="3">
    <name type="scientific">Sipha flava</name>
    <name type="common">yellow sugarcane aphid</name>
    <dbReference type="NCBI Taxonomy" id="143950"/>
    <lineage>
        <taxon>Eukaryota</taxon>
        <taxon>Metazoa</taxon>
        <taxon>Ecdysozoa</taxon>
        <taxon>Arthropoda</taxon>
        <taxon>Hexapoda</taxon>
        <taxon>Insecta</taxon>
        <taxon>Pterygota</taxon>
        <taxon>Neoptera</taxon>
        <taxon>Paraneoptera</taxon>
        <taxon>Hemiptera</taxon>
        <taxon>Sternorrhyncha</taxon>
        <taxon>Aphidomorpha</taxon>
        <taxon>Aphidoidea</taxon>
        <taxon>Aphididae</taxon>
        <taxon>Sipha</taxon>
    </lineage>
</organism>
<reference evidence="5" key="2">
    <citation type="submission" date="2025-04" db="UniProtKB">
        <authorList>
            <consortium name="RefSeq"/>
        </authorList>
    </citation>
    <scope>IDENTIFICATION</scope>
    <source>
        <tissue evidence="5">Whole body</tissue>
    </source>
</reference>
<name>A0A2S2R7P2_9HEMI</name>
<sequence>MNSVTAASCCLALLSLSACVHHAVAYPSPGGYNNNQWSNPGMGMQHGYNNGGGQQRGFGNGFGQRGGYTQNGGGYQSGYNGERAEAYRTNVFNEPDRYGYDYTMPGANVHFLMYKKQGNRRPESNYGVDPSGWNRNNY</sequence>
<dbReference type="AlphaFoldDB" id="A0A2S2R7P2"/>
<feature type="compositionally biased region" description="Gly residues" evidence="1">
    <location>
        <begin position="49"/>
        <end position="75"/>
    </location>
</feature>
<feature type="region of interest" description="Disordered" evidence="1">
    <location>
        <begin position="44"/>
        <end position="75"/>
    </location>
</feature>
<reference evidence="3" key="1">
    <citation type="submission" date="2018-04" db="EMBL/GenBank/DDBJ databases">
        <title>Transcriptome assembly of Sipha flava.</title>
        <authorList>
            <person name="Scully E.D."/>
            <person name="Geib S.M."/>
            <person name="Palmer N.A."/>
            <person name="Koch K."/>
            <person name="Bradshaw J."/>
            <person name="Heng-Moss T."/>
            <person name="Sarath G."/>
        </authorList>
    </citation>
    <scope>NUCLEOTIDE SEQUENCE</scope>
</reference>
<evidence type="ECO:0000256" key="1">
    <source>
        <dbReference type="SAM" id="MobiDB-lite"/>
    </source>
</evidence>
<dbReference type="Proteomes" id="UP000694846">
    <property type="component" value="Unplaced"/>
</dbReference>
<gene>
    <name evidence="5" type="primary">LOC112691271</name>
    <name evidence="3" type="ORF">g.106114</name>
</gene>
<dbReference type="EMBL" id="GGMS01016169">
    <property type="protein sequence ID" value="MBY85372.1"/>
    <property type="molecule type" value="Transcribed_RNA"/>
</dbReference>
<evidence type="ECO:0000313" key="4">
    <source>
        <dbReference type="Proteomes" id="UP000694846"/>
    </source>
</evidence>
<dbReference type="RefSeq" id="XP_025421217.1">
    <property type="nucleotide sequence ID" value="XM_025565432.1"/>
</dbReference>
<keyword evidence="4" id="KW-1185">Reference proteome</keyword>
<feature type="region of interest" description="Disordered" evidence="1">
    <location>
        <begin position="119"/>
        <end position="138"/>
    </location>
</feature>
<proteinExistence type="predicted"/>
<dbReference type="GeneID" id="112691271"/>